<evidence type="ECO:0000313" key="1">
    <source>
        <dbReference type="EMBL" id="MDQ2103850.1"/>
    </source>
</evidence>
<organism evidence="1 2">
    <name type="scientific">Azospirillum isscasi</name>
    <dbReference type="NCBI Taxonomy" id="3053926"/>
    <lineage>
        <taxon>Bacteria</taxon>
        <taxon>Pseudomonadati</taxon>
        <taxon>Pseudomonadota</taxon>
        <taxon>Alphaproteobacteria</taxon>
        <taxon>Rhodospirillales</taxon>
        <taxon>Azospirillaceae</taxon>
        <taxon>Azospirillum</taxon>
    </lineage>
</organism>
<proteinExistence type="predicted"/>
<reference evidence="1 2" key="1">
    <citation type="submission" date="2023-06" db="EMBL/GenBank/DDBJ databases">
        <title>Azospirillum isscasensis sp.nov, a bacterium isolated from rhizosphere soil of rice.</title>
        <authorList>
            <person name="Wang H."/>
        </authorList>
    </citation>
    <scope>NUCLEOTIDE SEQUENCE [LARGE SCALE GENOMIC DNA]</scope>
    <source>
        <strain evidence="1 2">C340-1</strain>
    </source>
</reference>
<evidence type="ECO:0008006" key="3">
    <source>
        <dbReference type="Google" id="ProtNLM"/>
    </source>
</evidence>
<dbReference type="RefSeq" id="WP_306707164.1">
    <property type="nucleotide sequence ID" value="NZ_JAUJFI010000062.1"/>
</dbReference>
<evidence type="ECO:0000313" key="2">
    <source>
        <dbReference type="Proteomes" id="UP001227317"/>
    </source>
</evidence>
<sequence>MSHYSDYHRRYTRDARPLAARVRTYLITRPTESWAFFAAGLLIATILG</sequence>
<name>A0ABU0WI08_9PROT</name>
<keyword evidence="2" id="KW-1185">Reference proteome</keyword>
<gene>
    <name evidence="1" type="ORF">QSG27_14200</name>
</gene>
<comment type="caution">
    <text evidence="1">The sequence shown here is derived from an EMBL/GenBank/DDBJ whole genome shotgun (WGS) entry which is preliminary data.</text>
</comment>
<accession>A0ABU0WI08</accession>
<protein>
    <recommendedName>
        <fullName evidence="3">Fatty acid desaturase</fullName>
    </recommendedName>
</protein>
<dbReference type="EMBL" id="JAUJFI010000062">
    <property type="protein sequence ID" value="MDQ2103850.1"/>
    <property type="molecule type" value="Genomic_DNA"/>
</dbReference>
<dbReference type="Proteomes" id="UP001227317">
    <property type="component" value="Unassembled WGS sequence"/>
</dbReference>